<dbReference type="InterPro" id="IPR046848">
    <property type="entry name" value="E_motif"/>
</dbReference>
<dbReference type="FunFam" id="1.25.40.10:FF:001681">
    <property type="entry name" value="Pentatricopeptide repeat-containing protein At4g33170 family"/>
    <property type="match status" value="1"/>
</dbReference>
<dbReference type="InterPro" id="IPR046960">
    <property type="entry name" value="PPR_At4g14850-like_plant"/>
</dbReference>
<dbReference type="GO" id="GO:0009451">
    <property type="term" value="P:RNA modification"/>
    <property type="evidence" value="ECO:0007669"/>
    <property type="project" value="InterPro"/>
</dbReference>
<dbReference type="InterPro" id="IPR011990">
    <property type="entry name" value="TPR-like_helical_dom_sf"/>
</dbReference>
<dbReference type="InterPro" id="IPR002885">
    <property type="entry name" value="PPR_rpt"/>
</dbReference>
<dbReference type="Gene3D" id="1.25.40.10">
    <property type="entry name" value="Tetratricopeptide repeat domain"/>
    <property type="match status" value="4"/>
</dbReference>
<evidence type="ECO:0000256" key="1">
    <source>
        <dbReference type="ARBA" id="ARBA00022737"/>
    </source>
</evidence>
<keyword evidence="1" id="KW-0677">Repeat</keyword>
<comment type="caution">
    <text evidence="3">The sequence shown here is derived from an EMBL/GenBank/DDBJ whole genome shotgun (WGS) entry which is preliminary data.</text>
</comment>
<dbReference type="Pfam" id="PF01535">
    <property type="entry name" value="PPR"/>
    <property type="match status" value="3"/>
</dbReference>
<dbReference type="Pfam" id="PF13041">
    <property type="entry name" value="PPR_2"/>
    <property type="match status" value="3"/>
</dbReference>
<dbReference type="NCBIfam" id="TIGR00756">
    <property type="entry name" value="PPR"/>
    <property type="match status" value="3"/>
</dbReference>
<evidence type="ECO:0000313" key="4">
    <source>
        <dbReference type="Proteomes" id="UP001159364"/>
    </source>
</evidence>
<dbReference type="Pfam" id="PF20431">
    <property type="entry name" value="E_motif"/>
    <property type="match status" value="1"/>
</dbReference>
<dbReference type="Proteomes" id="UP001159364">
    <property type="component" value="Linkage Group LG02"/>
</dbReference>
<dbReference type="EMBL" id="JAIWQS010000002">
    <property type="protein sequence ID" value="KAJ8771940.1"/>
    <property type="molecule type" value="Genomic_DNA"/>
</dbReference>
<reference evidence="3 4" key="1">
    <citation type="submission" date="2021-09" db="EMBL/GenBank/DDBJ databases">
        <title>Genomic insights and catalytic innovation underlie evolution of tropane alkaloids biosynthesis.</title>
        <authorList>
            <person name="Wang Y.-J."/>
            <person name="Tian T."/>
            <person name="Huang J.-P."/>
            <person name="Huang S.-X."/>
        </authorList>
    </citation>
    <scope>NUCLEOTIDE SEQUENCE [LARGE SCALE GENOMIC DNA]</scope>
    <source>
        <strain evidence="3">KIB-2018</strain>
        <tissue evidence="3">Leaf</tissue>
    </source>
</reference>
<protein>
    <recommendedName>
        <fullName evidence="5">Pentatricopeptide repeat-containing protein</fullName>
    </recommendedName>
</protein>
<evidence type="ECO:0008006" key="5">
    <source>
        <dbReference type="Google" id="ProtNLM"/>
    </source>
</evidence>
<evidence type="ECO:0000256" key="2">
    <source>
        <dbReference type="PROSITE-ProRule" id="PRU00708"/>
    </source>
</evidence>
<dbReference type="PANTHER" id="PTHR47926:SF349">
    <property type="entry name" value="(WILD MALAYSIAN BANANA) HYPOTHETICAL PROTEIN"/>
    <property type="match status" value="1"/>
</dbReference>
<evidence type="ECO:0000313" key="3">
    <source>
        <dbReference type="EMBL" id="KAJ8771940.1"/>
    </source>
</evidence>
<gene>
    <name evidence="3" type="ORF">K2173_027117</name>
</gene>
<dbReference type="PANTHER" id="PTHR47926">
    <property type="entry name" value="PENTATRICOPEPTIDE REPEAT-CONTAINING PROTEIN"/>
    <property type="match status" value="1"/>
</dbReference>
<accession>A0AAV8TYA7</accession>
<dbReference type="GO" id="GO:0003723">
    <property type="term" value="F:RNA binding"/>
    <property type="evidence" value="ECO:0007669"/>
    <property type="project" value="InterPro"/>
</dbReference>
<name>A0AAV8TYA7_9ROSI</name>
<dbReference type="PROSITE" id="PS51375">
    <property type="entry name" value="PPR"/>
    <property type="match status" value="2"/>
</dbReference>
<organism evidence="3 4">
    <name type="scientific">Erythroxylum novogranatense</name>
    <dbReference type="NCBI Taxonomy" id="1862640"/>
    <lineage>
        <taxon>Eukaryota</taxon>
        <taxon>Viridiplantae</taxon>
        <taxon>Streptophyta</taxon>
        <taxon>Embryophyta</taxon>
        <taxon>Tracheophyta</taxon>
        <taxon>Spermatophyta</taxon>
        <taxon>Magnoliopsida</taxon>
        <taxon>eudicotyledons</taxon>
        <taxon>Gunneridae</taxon>
        <taxon>Pentapetalae</taxon>
        <taxon>rosids</taxon>
        <taxon>fabids</taxon>
        <taxon>Malpighiales</taxon>
        <taxon>Erythroxylaceae</taxon>
        <taxon>Erythroxylum</taxon>
    </lineage>
</organism>
<feature type="repeat" description="PPR" evidence="2">
    <location>
        <begin position="422"/>
        <end position="456"/>
    </location>
</feature>
<feature type="repeat" description="PPR" evidence="2">
    <location>
        <begin position="119"/>
        <end position="153"/>
    </location>
</feature>
<keyword evidence="4" id="KW-1185">Reference proteome</keyword>
<sequence>MALACVVRIASRPRPPLSLTITFSVSHRLTTTFFSSASDPDLSLPIATVAEEKLCINLLQKCLRFPNLHYVRAIHARFFRIPKLTTSSLYLLNNLISLYVKCNRLTYALKLFDQMSERNVVSWSVLIAGFVQRGCPDEALSLFLRMQREAVVSPNEFSLVSALNGCSFSQNLMLLYQIFSWVIRLGFECNVFLMNAFLTGLIRHGMLSDAKVVFDKRVSKDIVSWNAMMAGFLQHSYSQIPFFWHQMNGEGVKPDDFTFSTVFTGLASLADIKLGLQVHAQLVKSGHGVEICVGNSLSNMYIKNQRLNDAFKAFYEMPQKNVRSWTQMAAGALECGEPDRTLELVAELRVVGLMPNRFTLATAFDACAKLASLEEGKKFHGLRIKLGSQVDICVDNALLNMYAKCGCMDETWVVFQLGHDRSEITWTTMIMACAQNGQSKAALEIFEDMMFSDVEPNYITFICVLYACSQGRFIDKGWKYFFSMYNEHGISPGEEHYVCMVDLLGRAGQIKQAEDLILNMPFQPGVLVWKTLLGACHLHGDVETGNRAAQRAIDLDGKDSSTYVLLSNSFACQSNWENVGMMRELMDNRDVKKMPGSSWIEVEKRSPICPVWGLLT</sequence>
<dbReference type="AlphaFoldDB" id="A0AAV8TYA7"/>
<proteinExistence type="predicted"/>